<sequence>MKRDPEEFKQNVRRRLNELNLTQKEAAEKADLPYKWVRRICSRGLTRIEGRNAEQVKKLCDLLGIEDHEQLFSGIGFDDTPAGWAKKAAEVIRRKNSDGEQLKSQIDIAYRKLAAESVWELIKSRGLYDTFKKMGKFTNQEDGLALIRYLLAGDAVENALPLSAEQIVEKVEAKKDSTDSSSK</sequence>
<name>A0A517VQK7_9PLAN</name>
<dbReference type="GO" id="GO:0003677">
    <property type="term" value="F:DNA binding"/>
    <property type="evidence" value="ECO:0007669"/>
    <property type="project" value="InterPro"/>
</dbReference>
<dbReference type="EMBL" id="CP037920">
    <property type="protein sequence ID" value="QDT95292.1"/>
    <property type="molecule type" value="Genomic_DNA"/>
</dbReference>
<organism evidence="1 2">
    <name type="scientific">Gimesia aquarii</name>
    <dbReference type="NCBI Taxonomy" id="2527964"/>
    <lineage>
        <taxon>Bacteria</taxon>
        <taxon>Pseudomonadati</taxon>
        <taxon>Planctomycetota</taxon>
        <taxon>Planctomycetia</taxon>
        <taxon>Planctomycetales</taxon>
        <taxon>Planctomycetaceae</taxon>
        <taxon>Gimesia</taxon>
    </lineage>
</organism>
<dbReference type="CDD" id="cd00093">
    <property type="entry name" value="HTH_XRE"/>
    <property type="match status" value="1"/>
</dbReference>
<proteinExistence type="predicted"/>
<dbReference type="InterPro" id="IPR001387">
    <property type="entry name" value="Cro/C1-type_HTH"/>
</dbReference>
<dbReference type="SUPFAM" id="SSF47413">
    <property type="entry name" value="lambda repressor-like DNA-binding domains"/>
    <property type="match status" value="1"/>
</dbReference>
<accession>A0A517VQK7</accession>
<dbReference type="InterPro" id="IPR010982">
    <property type="entry name" value="Lambda_DNA-bd_dom_sf"/>
</dbReference>
<dbReference type="AlphaFoldDB" id="A0A517VQK7"/>
<reference evidence="1 2" key="1">
    <citation type="submission" date="2019-03" db="EMBL/GenBank/DDBJ databases">
        <title>Deep-cultivation of Planctomycetes and their phenomic and genomic characterization uncovers novel biology.</title>
        <authorList>
            <person name="Wiegand S."/>
            <person name="Jogler M."/>
            <person name="Boedeker C."/>
            <person name="Pinto D."/>
            <person name="Vollmers J."/>
            <person name="Rivas-Marin E."/>
            <person name="Kohn T."/>
            <person name="Peeters S.H."/>
            <person name="Heuer A."/>
            <person name="Rast P."/>
            <person name="Oberbeckmann S."/>
            <person name="Bunk B."/>
            <person name="Jeske O."/>
            <person name="Meyerdierks A."/>
            <person name="Storesund J.E."/>
            <person name="Kallscheuer N."/>
            <person name="Luecker S."/>
            <person name="Lage O.M."/>
            <person name="Pohl T."/>
            <person name="Merkel B.J."/>
            <person name="Hornburger P."/>
            <person name="Mueller R.-W."/>
            <person name="Bruemmer F."/>
            <person name="Labrenz M."/>
            <person name="Spormann A.M."/>
            <person name="Op den Camp H."/>
            <person name="Overmann J."/>
            <person name="Amann R."/>
            <person name="Jetten M.S.M."/>
            <person name="Mascher T."/>
            <person name="Medema M.H."/>
            <person name="Devos D.P."/>
            <person name="Kaster A.-K."/>
            <person name="Ovreas L."/>
            <person name="Rohde M."/>
            <person name="Galperin M.Y."/>
            <person name="Jogler C."/>
        </authorList>
    </citation>
    <scope>NUCLEOTIDE SEQUENCE [LARGE SCALE GENOMIC DNA]</scope>
    <source>
        <strain evidence="1 2">V144</strain>
    </source>
</reference>
<gene>
    <name evidence="1" type="ORF">V144x_07340</name>
</gene>
<dbReference type="Proteomes" id="UP000318704">
    <property type="component" value="Chromosome"/>
</dbReference>
<dbReference type="KEGG" id="gaw:V144x_07340"/>
<protein>
    <submittedName>
        <fullName evidence="1">Uncharacterized protein</fullName>
    </submittedName>
</protein>
<evidence type="ECO:0000313" key="2">
    <source>
        <dbReference type="Proteomes" id="UP000318704"/>
    </source>
</evidence>
<dbReference type="Gene3D" id="1.10.260.40">
    <property type="entry name" value="lambda repressor-like DNA-binding domains"/>
    <property type="match status" value="1"/>
</dbReference>
<evidence type="ECO:0000313" key="1">
    <source>
        <dbReference type="EMBL" id="QDT95292.1"/>
    </source>
</evidence>